<dbReference type="RefSeq" id="WP_263543343.1">
    <property type="nucleotide sequence ID" value="NZ_JAOVZO020000003.1"/>
</dbReference>
<evidence type="ECO:0000256" key="1">
    <source>
        <dbReference type="ARBA" id="ARBA00004286"/>
    </source>
</evidence>
<keyword evidence="5" id="KW-0949">S-adenosyl-L-methionine</keyword>
<keyword evidence="3" id="KW-0489">Methyltransferase</keyword>
<keyword evidence="10" id="KW-1185">Reference proteome</keyword>
<gene>
    <name evidence="9" type="ORF">OD750_005935</name>
</gene>
<sequence length="159" mass="17786">MSRRIVSRRSPIHGNGVFAAVDIPAFTTLIEYKGRLLTHVQADRLYPDNADSGHTFLFTLNERYVLDANVDGNIARWINHSCDPNCRALVAEDAQGRAKRDRILIESIRDIRAGEELAYDYGIVLAQPHTKKLKAIWQCRCGSPHCTGTMLKPKNGRGG</sequence>
<evidence type="ECO:0000259" key="8">
    <source>
        <dbReference type="PROSITE" id="PS50280"/>
    </source>
</evidence>
<accession>A0A9X3YJS4</accession>
<dbReference type="GO" id="GO:0008168">
    <property type="term" value="F:methyltransferase activity"/>
    <property type="evidence" value="ECO:0007669"/>
    <property type="project" value="UniProtKB-KW"/>
</dbReference>
<dbReference type="Gene3D" id="2.170.270.10">
    <property type="entry name" value="SET domain"/>
    <property type="match status" value="1"/>
</dbReference>
<evidence type="ECO:0000256" key="4">
    <source>
        <dbReference type="ARBA" id="ARBA00022679"/>
    </source>
</evidence>
<evidence type="ECO:0000313" key="9">
    <source>
        <dbReference type="EMBL" id="MDC8012083.1"/>
    </source>
</evidence>
<comment type="subcellular location">
    <subcellularLocation>
        <location evidence="1">Chromosome</location>
    </subcellularLocation>
</comment>
<evidence type="ECO:0000256" key="3">
    <source>
        <dbReference type="ARBA" id="ARBA00022603"/>
    </source>
</evidence>
<dbReference type="SUPFAM" id="SSF82199">
    <property type="entry name" value="SET domain"/>
    <property type="match status" value="1"/>
</dbReference>
<organism evidence="9 10">
    <name type="scientific">Tahibacter soli</name>
    <dbReference type="NCBI Taxonomy" id="2983605"/>
    <lineage>
        <taxon>Bacteria</taxon>
        <taxon>Pseudomonadati</taxon>
        <taxon>Pseudomonadota</taxon>
        <taxon>Gammaproteobacteria</taxon>
        <taxon>Lysobacterales</taxon>
        <taxon>Rhodanobacteraceae</taxon>
        <taxon>Tahibacter</taxon>
    </lineage>
</organism>
<dbReference type="GO" id="GO:0046872">
    <property type="term" value="F:metal ion binding"/>
    <property type="evidence" value="ECO:0007669"/>
    <property type="project" value="UniProtKB-KW"/>
</dbReference>
<keyword evidence="6" id="KW-0479">Metal-binding</keyword>
<comment type="caution">
    <text evidence="9">The sequence shown here is derived from an EMBL/GenBank/DDBJ whole genome shotgun (WGS) entry which is preliminary data.</text>
</comment>
<dbReference type="Proteomes" id="UP001139971">
    <property type="component" value="Unassembled WGS sequence"/>
</dbReference>
<dbReference type="PROSITE" id="PS50280">
    <property type="entry name" value="SET"/>
    <property type="match status" value="1"/>
</dbReference>
<name>A0A9X3YJS4_9GAMM</name>
<evidence type="ECO:0000313" key="10">
    <source>
        <dbReference type="Proteomes" id="UP001139971"/>
    </source>
</evidence>
<dbReference type="EMBL" id="JAOVZO020000003">
    <property type="protein sequence ID" value="MDC8012083.1"/>
    <property type="molecule type" value="Genomic_DNA"/>
</dbReference>
<dbReference type="Pfam" id="PF00856">
    <property type="entry name" value="SET"/>
    <property type="match status" value="1"/>
</dbReference>
<keyword evidence="4" id="KW-0808">Transferase</keyword>
<evidence type="ECO:0000256" key="7">
    <source>
        <dbReference type="ARBA" id="ARBA00022833"/>
    </source>
</evidence>
<dbReference type="GO" id="GO:0005694">
    <property type="term" value="C:chromosome"/>
    <property type="evidence" value="ECO:0007669"/>
    <property type="project" value="UniProtKB-SubCell"/>
</dbReference>
<proteinExistence type="predicted"/>
<dbReference type="PANTHER" id="PTHR46223:SF3">
    <property type="entry name" value="HISTONE-LYSINE N-METHYLTRANSFERASE SET-23"/>
    <property type="match status" value="1"/>
</dbReference>
<evidence type="ECO:0000256" key="2">
    <source>
        <dbReference type="ARBA" id="ARBA00022454"/>
    </source>
</evidence>
<dbReference type="PANTHER" id="PTHR46223">
    <property type="entry name" value="HISTONE-LYSINE N-METHYLTRANSFERASE SUV39H"/>
    <property type="match status" value="1"/>
</dbReference>
<feature type="domain" description="SET" evidence="8">
    <location>
        <begin position="3"/>
        <end position="122"/>
    </location>
</feature>
<dbReference type="InterPro" id="IPR001214">
    <property type="entry name" value="SET_dom"/>
</dbReference>
<keyword evidence="7" id="KW-0862">Zinc</keyword>
<dbReference type="GO" id="GO:0032259">
    <property type="term" value="P:methylation"/>
    <property type="evidence" value="ECO:0007669"/>
    <property type="project" value="UniProtKB-KW"/>
</dbReference>
<dbReference type="InterPro" id="IPR046341">
    <property type="entry name" value="SET_dom_sf"/>
</dbReference>
<evidence type="ECO:0000256" key="5">
    <source>
        <dbReference type="ARBA" id="ARBA00022691"/>
    </source>
</evidence>
<protein>
    <submittedName>
        <fullName evidence="9">SET domain-containing protein-lysine N-methyltransferase</fullName>
    </submittedName>
</protein>
<dbReference type="SMART" id="SM00317">
    <property type="entry name" value="SET"/>
    <property type="match status" value="1"/>
</dbReference>
<dbReference type="AlphaFoldDB" id="A0A9X3YJS4"/>
<keyword evidence="2" id="KW-0158">Chromosome</keyword>
<reference evidence="9" key="1">
    <citation type="submission" date="2023-02" db="EMBL/GenBank/DDBJ databases">
        <title>Tahibacter soli sp. nov. isolated from soil.</title>
        <authorList>
            <person name="Baek J.H."/>
            <person name="Lee J.K."/>
            <person name="Choi D.G."/>
            <person name="Jeon C.O."/>
        </authorList>
    </citation>
    <scope>NUCLEOTIDE SEQUENCE</scope>
    <source>
        <strain evidence="9">BL</strain>
    </source>
</reference>
<evidence type="ECO:0000256" key="6">
    <source>
        <dbReference type="ARBA" id="ARBA00022723"/>
    </source>
</evidence>
<dbReference type="InterPro" id="IPR050973">
    <property type="entry name" value="H3K9_Histone-Lys_N-MTase"/>
</dbReference>